<evidence type="ECO:0008006" key="4">
    <source>
        <dbReference type="Google" id="ProtNLM"/>
    </source>
</evidence>
<comment type="caution">
    <text evidence="2">The sequence shown here is derived from an EMBL/GenBank/DDBJ whole genome shotgun (WGS) entry which is preliminary data.</text>
</comment>
<reference evidence="2 3" key="1">
    <citation type="submission" date="2019-01" db="EMBL/GenBank/DDBJ databases">
        <title>Sequencing of cultivated peanut Arachis hypogaea provides insights into genome evolution and oil improvement.</title>
        <authorList>
            <person name="Chen X."/>
        </authorList>
    </citation>
    <scope>NUCLEOTIDE SEQUENCE [LARGE SCALE GENOMIC DNA]</scope>
    <source>
        <strain evidence="3">cv. Fuhuasheng</strain>
        <tissue evidence="2">Leaves</tissue>
    </source>
</reference>
<name>A0A444XQR7_ARAHY</name>
<protein>
    <recommendedName>
        <fullName evidence="4">Reverse transcriptase Ty1/copia-type domain-containing protein</fullName>
    </recommendedName>
</protein>
<dbReference type="AlphaFoldDB" id="A0A444XQR7"/>
<evidence type="ECO:0000313" key="2">
    <source>
        <dbReference type="EMBL" id="RYQ92032.1"/>
    </source>
</evidence>
<sequence>MTTESISSHTPSSSSALDSSPPSPSHPTSPSSPSEQFHLRHSDRPHRPPGYLSDYLCNSSLTSTNHSLLKYRYPLSSFKSFSSLSSSHNKYLLSLYSDVEAKSFKANQHSNWRSAMKDEMDALELNKTWRLVDCTGDIKPVGCKWVYHIKRKLDRSVDRTL</sequence>
<feature type="compositionally biased region" description="Low complexity" evidence="1">
    <location>
        <begin position="1"/>
        <end position="20"/>
    </location>
</feature>
<dbReference type="EMBL" id="SDMP01000019">
    <property type="protein sequence ID" value="RYQ92032.1"/>
    <property type="molecule type" value="Genomic_DNA"/>
</dbReference>
<keyword evidence="3" id="KW-1185">Reference proteome</keyword>
<proteinExistence type="predicted"/>
<evidence type="ECO:0000313" key="3">
    <source>
        <dbReference type="Proteomes" id="UP000289738"/>
    </source>
</evidence>
<accession>A0A444XQR7</accession>
<organism evidence="2 3">
    <name type="scientific">Arachis hypogaea</name>
    <name type="common">Peanut</name>
    <dbReference type="NCBI Taxonomy" id="3818"/>
    <lineage>
        <taxon>Eukaryota</taxon>
        <taxon>Viridiplantae</taxon>
        <taxon>Streptophyta</taxon>
        <taxon>Embryophyta</taxon>
        <taxon>Tracheophyta</taxon>
        <taxon>Spermatophyta</taxon>
        <taxon>Magnoliopsida</taxon>
        <taxon>eudicotyledons</taxon>
        <taxon>Gunneridae</taxon>
        <taxon>Pentapetalae</taxon>
        <taxon>rosids</taxon>
        <taxon>fabids</taxon>
        <taxon>Fabales</taxon>
        <taxon>Fabaceae</taxon>
        <taxon>Papilionoideae</taxon>
        <taxon>50 kb inversion clade</taxon>
        <taxon>dalbergioids sensu lato</taxon>
        <taxon>Dalbergieae</taxon>
        <taxon>Pterocarpus clade</taxon>
        <taxon>Arachis</taxon>
    </lineage>
</organism>
<evidence type="ECO:0000256" key="1">
    <source>
        <dbReference type="SAM" id="MobiDB-lite"/>
    </source>
</evidence>
<feature type="region of interest" description="Disordered" evidence="1">
    <location>
        <begin position="1"/>
        <end position="44"/>
    </location>
</feature>
<dbReference type="STRING" id="3818.A0A444XQR7"/>
<gene>
    <name evidence="2" type="ORF">Ahy_B09g098122</name>
</gene>
<dbReference type="Proteomes" id="UP000289738">
    <property type="component" value="Chromosome B09"/>
</dbReference>